<gene>
    <name evidence="1" type="ORF">NITLEN_20007</name>
</gene>
<accession>A0A330L3H3</accession>
<proteinExistence type="predicted"/>
<reference evidence="2" key="1">
    <citation type="submission" date="2018-04" db="EMBL/GenBank/DDBJ databases">
        <authorList>
            <person name="Lucker S."/>
            <person name="Sakoula D."/>
        </authorList>
    </citation>
    <scope>NUCLEOTIDE SEQUENCE [LARGE SCALE GENOMIC DNA]</scope>
</reference>
<keyword evidence="2" id="KW-1185">Reference proteome</keyword>
<evidence type="ECO:0000313" key="1">
    <source>
        <dbReference type="EMBL" id="SPP64368.1"/>
    </source>
</evidence>
<sequence>MSESDIFAEFRRAVNRAIGESEQKWEDSRRLLEPAVFPSILGQLVQHSQAASVPLQVKAALARVLGQDQARRVQDLDGAALKALTGYPPSKAFRSLCLYFGLVEGRASKWPTADLPSEEVARALQSLPNPFDLLLATPVATVLDLGAGDLSFAGELVDHYGPLLLTHQRELVLHAVDRLDPRSKLGGPLHPGRDRIAQLQARPGLAFRFYGNQDMFDLHELDESGHLAARYTLVTCWAPATPTFAYEPTRLSEAVIQEDLRRSKGAFRHVRYEGESALEVQHGERALIFPSWKFDIRGPVALLNLMARRGLVGVLGAVDSQVFWEILAQLLEDARYRPQNQPFNQENLPVVFGAIYQHLMQLKVGDVVSLAQLGVLRSCLPASALIQTAQPTYGFRDVWIRRGAVFPGVPASSTARQFMHMREESPPWFLTLVPEDRRP</sequence>
<organism evidence="1 2">
    <name type="scientific">Nitrospira lenta</name>
    <dbReference type="NCBI Taxonomy" id="1436998"/>
    <lineage>
        <taxon>Bacteria</taxon>
        <taxon>Pseudomonadati</taxon>
        <taxon>Nitrospirota</taxon>
        <taxon>Nitrospiria</taxon>
        <taxon>Nitrospirales</taxon>
        <taxon>Nitrospiraceae</taxon>
        <taxon>Nitrospira</taxon>
    </lineage>
</organism>
<dbReference type="AlphaFoldDB" id="A0A330L3H3"/>
<dbReference type="EMBL" id="OUNR01000012">
    <property type="protein sequence ID" value="SPP64368.1"/>
    <property type="molecule type" value="Genomic_DNA"/>
</dbReference>
<name>A0A330L3H3_9BACT</name>
<evidence type="ECO:0000313" key="2">
    <source>
        <dbReference type="Proteomes" id="UP000248168"/>
    </source>
</evidence>
<protein>
    <submittedName>
        <fullName evidence="1">Uncharacterized protein</fullName>
    </submittedName>
</protein>
<dbReference type="InParanoid" id="A0A330L3H3"/>
<dbReference type="Proteomes" id="UP000248168">
    <property type="component" value="Unassembled WGS sequence"/>
</dbReference>